<feature type="region of interest" description="Disordered" evidence="1">
    <location>
        <begin position="126"/>
        <end position="148"/>
    </location>
</feature>
<dbReference type="RefSeq" id="WP_094625781.1">
    <property type="nucleotide sequence ID" value="NZ_NEFY01000016.1"/>
</dbReference>
<evidence type="ECO:0000256" key="1">
    <source>
        <dbReference type="SAM" id="MobiDB-lite"/>
    </source>
</evidence>
<name>A0A7Z1IL37_9GAMM</name>
<keyword evidence="3" id="KW-1185">Reference proteome</keyword>
<proteinExistence type="predicted"/>
<evidence type="ECO:0000313" key="3">
    <source>
        <dbReference type="Proteomes" id="UP000216984"/>
    </source>
</evidence>
<feature type="compositionally biased region" description="Basic and acidic residues" evidence="1">
    <location>
        <begin position="134"/>
        <end position="148"/>
    </location>
</feature>
<sequence>MSVIRRAQGQEFTVLPNRTIRDPRLSLDALGLLVKLISRPPNWEVRPYQLQQECAIGRDKLRRLLAELESSGYLVRIKSRRSDGTWDWVSEVYQETQTRTGNTTDGNPGHGATMDVFSVDGSAVDGSPVAGKPGDIKNTDPEKIDSKKQREFTRRDLVVTDEMRTWAVENAPLVDLQWETQVFQTHPRGVDQRYRSQEALQAAWRTWVIRGQQFAERDRTPHKTVSPVDTLSDTSWAEGGW</sequence>
<protein>
    <recommendedName>
        <fullName evidence="4">Helix-turn-helix domain-containing protein</fullName>
    </recommendedName>
</protein>
<evidence type="ECO:0008006" key="4">
    <source>
        <dbReference type="Google" id="ProtNLM"/>
    </source>
</evidence>
<gene>
    <name evidence="2" type="ORF">B9Q17_07495</name>
</gene>
<accession>A0A7Z1IL37</accession>
<dbReference type="EMBL" id="NEFY01000016">
    <property type="protein sequence ID" value="OZC35051.1"/>
    <property type="molecule type" value="Genomic_DNA"/>
</dbReference>
<dbReference type="Proteomes" id="UP000216984">
    <property type="component" value="Unassembled WGS sequence"/>
</dbReference>
<comment type="caution">
    <text evidence="2">The sequence shown here is derived from an EMBL/GenBank/DDBJ whole genome shotgun (WGS) entry which is preliminary data.</text>
</comment>
<dbReference type="AlphaFoldDB" id="A0A7Z1IL37"/>
<evidence type="ECO:0000313" key="2">
    <source>
        <dbReference type="EMBL" id="OZC35051.1"/>
    </source>
</evidence>
<organism evidence="2 3">
    <name type="scientific">Marinobacter vinifirmus</name>
    <dbReference type="NCBI Taxonomy" id="355591"/>
    <lineage>
        <taxon>Bacteria</taxon>
        <taxon>Pseudomonadati</taxon>
        <taxon>Pseudomonadota</taxon>
        <taxon>Gammaproteobacteria</taxon>
        <taxon>Pseudomonadales</taxon>
        <taxon>Marinobacteraceae</taxon>
        <taxon>Marinobacter</taxon>
    </lineage>
</organism>
<reference evidence="2 3" key="1">
    <citation type="submission" date="2017-06" db="EMBL/GenBank/DDBJ databases">
        <title>Draft genome sequence of the halophilic bacterium Marinobacter vinifirmus FB1.</title>
        <authorList>
            <person name="Stepanov V.G."/>
            <person name="Roberts D.J."/>
            <person name="Fox G.E."/>
        </authorList>
    </citation>
    <scope>NUCLEOTIDE SEQUENCE [LARGE SCALE GENOMIC DNA]</scope>
    <source>
        <strain evidence="2 3">FB1</strain>
    </source>
</reference>
<feature type="region of interest" description="Disordered" evidence="1">
    <location>
        <begin position="217"/>
        <end position="241"/>
    </location>
</feature>